<keyword evidence="5 6" id="KW-0472">Membrane</keyword>
<evidence type="ECO:0000256" key="5">
    <source>
        <dbReference type="ARBA" id="ARBA00023136"/>
    </source>
</evidence>
<dbReference type="InterPro" id="IPR040177">
    <property type="entry name" value="SLC30A9"/>
</dbReference>
<dbReference type="PANTHER" id="PTHR13414">
    <property type="entry name" value="HUEL-CATION TRANSPORTER"/>
    <property type="match status" value="1"/>
</dbReference>
<feature type="transmembrane region" description="Helical" evidence="6">
    <location>
        <begin position="70"/>
        <end position="90"/>
    </location>
</feature>
<dbReference type="InterPro" id="IPR027469">
    <property type="entry name" value="Cation_efflux_TMD_sf"/>
</dbReference>
<keyword evidence="2" id="KW-0813">Transport</keyword>
<gene>
    <name evidence="7" type="ordered locus">CNE_1c18910</name>
</gene>
<protein>
    <submittedName>
        <fullName evidence="7">Uncharacterized protein</fullName>
    </submittedName>
</protein>
<dbReference type="PANTHER" id="PTHR13414:SF9">
    <property type="entry name" value="PROTON-COUPLED ZINC ANTIPORTER SLC30A9, MITOCHONDRIAL"/>
    <property type="match status" value="1"/>
</dbReference>
<dbReference type="AlphaFoldDB" id="G0EX58"/>
<proteinExistence type="predicted"/>
<dbReference type="RefSeq" id="WP_013956861.1">
    <property type="nucleotide sequence ID" value="NC_015726.1"/>
</dbReference>
<evidence type="ECO:0000256" key="4">
    <source>
        <dbReference type="ARBA" id="ARBA00022989"/>
    </source>
</evidence>
<dbReference type="GO" id="GO:0016020">
    <property type="term" value="C:membrane"/>
    <property type="evidence" value="ECO:0007669"/>
    <property type="project" value="UniProtKB-SubCell"/>
</dbReference>
<comment type="subcellular location">
    <subcellularLocation>
        <location evidence="1">Membrane</location>
        <topology evidence="1">Multi-pass membrane protein</topology>
    </subcellularLocation>
</comment>
<evidence type="ECO:0000256" key="2">
    <source>
        <dbReference type="ARBA" id="ARBA00022448"/>
    </source>
</evidence>
<dbReference type="SUPFAM" id="SSF161111">
    <property type="entry name" value="Cation efflux protein transmembrane domain-like"/>
    <property type="match status" value="1"/>
</dbReference>
<evidence type="ECO:0000313" key="8">
    <source>
        <dbReference type="Proteomes" id="UP000006798"/>
    </source>
</evidence>
<sequence length="92" mass="9717">MFESISFSIALRAFLQEKRDVPFWRAVRNSKDPTTVTVLAEDATALAGLVIAALGVYVSHRLKMPVLDGAPSLLIGLLLAGVATLLILPAGG</sequence>
<evidence type="ECO:0000256" key="1">
    <source>
        <dbReference type="ARBA" id="ARBA00004141"/>
    </source>
</evidence>
<name>G0EX58_CUPNN</name>
<dbReference type="GeneID" id="34309471"/>
<keyword evidence="4 6" id="KW-1133">Transmembrane helix</keyword>
<accession>G0EX58</accession>
<reference evidence="7 8" key="1">
    <citation type="journal article" date="2011" name="J. Bacteriol.">
        <title>Complete genome sequence of the type strain Cupriavidus necator N-1.</title>
        <authorList>
            <person name="Poehlein A."/>
            <person name="Kusian B."/>
            <person name="Friedrich B."/>
            <person name="Daniel R."/>
            <person name="Bowien B."/>
        </authorList>
    </citation>
    <scope>NUCLEOTIDE SEQUENCE [LARGE SCALE GENOMIC DNA]</scope>
    <source>
        <strain evidence="8">ATCC 43291 / DSM 13513 / CCUG 52238 / LMG 8453 / N-1</strain>
    </source>
</reference>
<dbReference type="Proteomes" id="UP000006798">
    <property type="component" value="Chromosome 1"/>
</dbReference>
<dbReference type="GO" id="GO:0008324">
    <property type="term" value="F:monoatomic cation transmembrane transporter activity"/>
    <property type="evidence" value="ECO:0007669"/>
    <property type="project" value="InterPro"/>
</dbReference>
<evidence type="ECO:0000256" key="3">
    <source>
        <dbReference type="ARBA" id="ARBA00022692"/>
    </source>
</evidence>
<dbReference type="HOGENOM" id="CLU_2408309_0_0_4"/>
<dbReference type="GO" id="GO:0006829">
    <property type="term" value="P:zinc ion transport"/>
    <property type="evidence" value="ECO:0007669"/>
    <property type="project" value="InterPro"/>
</dbReference>
<organism evidence="7 8">
    <name type="scientific">Cupriavidus necator (strain ATCC 43291 / DSM 13513 / CCUG 52238 / LMG 8453 / N-1)</name>
    <name type="common">Ralstonia eutropha</name>
    <dbReference type="NCBI Taxonomy" id="1042878"/>
    <lineage>
        <taxon>Bacteria</taxon>
        <taxon>Pseudomonadati</taxon>
        <taxon>Pseudomonadota</taxon>
        <taxon>Betaproteobacteria</taxon>
        <taxon>Burkholderiales</taxon>
        <taxon>Burkholderiaceae</taxon>
        <taxon>Cupriavidus</taxon>
    </lineage>
</organism>
<dbReference type="KEGG" id="cnc:CNE_1c18910"/>
<evidence type="ECO:0000313" key="7">
    <source>
        <dbReference type="EMBL" id="AEI77231.1"/>
    </source>
</evidence>
<feature type="transmembrane region" description="Helical" evidence="6">
    <location>
        <begin position="39"/>
        <end position="58"/>
    </location>
</feature>
<dbReference type="EMBL" id="CP002877">
    <property type="protein sequence ID" value="AEI77231.1"/>
    <property type="molecule type" value="Genomic_DNA"/>
</dbReference>
<evidence type="ECO:0000256" key="6">
    <source>
        <dbReference type="SAM" id="Phobius"/>
    </source>
</evidence>
<keyword evidence="3 6" id="KW-0812">Transmembrane</keyword>